<dbReference type="Pfam" id="PF03959">
    <property type="entry name" value="FSH1"/>
    <property type="match status" value="1"/>
</dbReference>
<evidence type="ECO:0000256" key="1">
    <source>
        <dbReference type="ARBA" id="ARBA00005863"/>
    </source>
</evidence>
<dbReference type="GO" id="GO:0016787">
    <property type="term" value="F:hydrolase activity"/>
    <property type="evidence" value="ECO:0007669"/>
    <property type="project" value="UniProtKB-KW"/>
</dbReference>
<accession>A0A3S1BAS3</accession>
<dbReference type="SUPFAM" id="SSF53474">
    <property type="entry name" value="alpha/beta-Hydrolases"/>
    <property type="match status" value="1"/>
</dbReference>
<comment type="caution">
    <text evidence="4">The sequence shown here is derived from an EMBL/GenBank/DDBJ whole genome shotgun (WGS) entry which is preliminary data.</text>
</comment>
<dbReference type="InterPro" id="IPR050593">
    <property type="entry name" value="LovG"/>
</dbReference>
<dbReference type="GO" id="GO:0032526">
    <property type="term" value="P:response to retinoic acid"/>
    <property type="evidence" value="ECO:0007669"/>
    <property type="project" value="TreeGrafter"/>
</dbReference>
<organism evidence="4 5">
    <name type="scientific">Elysia chlorotica</name>
    <name type="common">Eastern emerald elysia</name>
    <name type="synonym">Sea slug</name>
    <dbReference type="NCBI Taxonomy" id="188477"/>
    <lineage>
        <taxon>Eukaryota</taxon>
        <taxon>Metazoa</taxon>
        <taxon>Spiralia</taxon>
        <taxon>Lophotrochozoa</taxon>
        <taxon>Mollusca</taxon>
        <taxon>Gastropoda</taxon>
        <taxon>Heterobranchia</taxon>
        <taxon>Euthyneura</taxon>
        <taxon>Panpulmonata</taxon>
        <taxon>Sacoglossa</taxon>
        <taxon>Placobranchoidea</taxon>
        <taxon>Plakobranchidae</taxon>
        <taxon>Elysia</taxon>
    </lineage>
</organism>
<dbReference type="FunFam" id="3.40.50.1820:FF:000073">
    <property type="entry name" value="esterase OVCA2 isoform X6"/>
    <property type="match status" value="1"/>
</dbReference>
<gene>
    <name evidence="4" type="ORF">EGW08_012499</name>
</gene>
<dbReference type="OrthoDB" id="414698at2759"/>
<dbReference type="GO" id="GO:0005737">
    <property type="term" value="C:cytoplasm"/>
    <property type="evidence" value="ECO:0007669"/>
    <property type="project" value="TreeGrafter"/>
</dbReference>
<reference evidence="4 5" key="1">
    <citation type="submission" date="2019-01" db="EMBL/GenBank/DDBJ databases">
        <title>A draft genome assembly of the solar-powered sea slug Elysia chlorotica.</title>
        <authorList>
            <person name="Cai H."/>
            <person name="Li Q."/>
            <person name="Fang X."/>
            <person name="Li J."/>
            <person name="Curtis N.E."/>
            <person name="Altenburger A."/>
            <person name="Shibata T."/>
            <person name="Feng M."/>
            <person name="Maeda T."/>
            <person name="Schwartz J.A."/>
            <person name="Shigenobu S."/>
            <person name="Lundholm N."/>
            <person name="Nishiyama T."/>
            <person name="Yang H."/>
            <person name="Hasebe M."/>
            <person name="Li S."/>
            <person name="Pierce S.K."/>
            <person name="Wang J."/>
        </authorList>
    </citation>
    <scope>NUCLEOTIDE SEQUENCE [LARGE SCALE GENOMIC DNA]</scope>
    <source>
        <strain evidence="4">EC2010</strain>
        <tissue evidence="4">Whole organism of an adult</tissue>
    </source>
</reference>
<dbReference type="InterPro" id="IPR005645">
    <property type="entry name" value="FSH-like_dom"/>
</dbReference>
<sequence length="245" mass="27910">MAENKKLRILCIHGYRQNAKTFREKTGALRKLTKKHADFDYITAPHRVPPGNMGSAAWAGLPAPDEKGSSCDTQTADPGERGWWFSREDEYFKSTDYSDVSVGFEQSVDMLRKVLEKGNVESCEQSDSFQGYDGVLAFSQGASLLSMLCLIQQKEQRKWFKFAILVAGFKSRSSKHSHHYQEKTSIPSLHVYGESDQIVSNEMSEELLQYFDNPKVWIHPGGHFVPATGPQKHMYVDFFKEMQKL</sequence>
<dbReference type="PANTHER" id="PTHR48070">
    <property type="entry name" value="ESTERASE OVCA2"/>
    <property type="match status" value="1"/>
</dbReference>
<name>A0A3S1BAS3_ELYCH</name>
<evidence type="ECO:0000313" key="4">
    <source>
        <dbReference type="EMBL" id="RUS79726.1"/>
    </source>
</evidence>
<comment type="similarity">
    <text evidence="1">Belongs to the LovG family.</text>
</comment>
<protein>
    <recommendedName>
        <fullName evidence="3">Serine hydrolase domain-containing protein</fullName>
    </recommendedName>
</protein>
<dbReference type="Gene3D" id="3.40.50.1820">
    <property type="entry name" value="alpha/beta hydrolase"/>
    <property type="match status" value="1"/>
</dbReference>
<dbReference type="AlphaFoldDB" id="A0A3S1BAS3"/>
<evidence type="ECO:0000313" key="5">
    <source>
        <dbReference type="Proteomes" id="UP000271974"/>
    </source>
</evidence>
<dbReference type="GO" id="GO:0005634">
    <property type="term" value="C:nucleus"/>
    <property type="evidence" value="ECO:0007669"/>
    <property type="project" value="TreeGrafter"/>
</dbReference>
<evidence type="ECO:0000256" key="2">
    <source>
        <dbReference type="ARBA" id="ARBA00022801"/>
    </source>
</evidence>
<keyword evidence="5" id="KW-1185">Reference proteome</keyword>
<dbReference type="EMBL" id="RQTK01000431">
    <property type="protein sequence ID" value="RUS79726.1"/>
    <property type="molecule type" value="Genomic_DNA"/>
</dbReference>
<feature type="domain" description="Serine hydrolase" evidence="3">
    <location>
        <begin position="5"/>
        <end position="233"/>
    </location>
</feature>
<dbReference type="InterPro" id="IPR029058">
    <property type="entry name" value="AB_hydrolase_fold"/>
</dbReference>
<keyword evidence="2" id="KW-0378">Hydrolase</keyword>
<dbReference type="Proteomes" id="UP000271974">
    <property type="component" value="Unassembled WGS sequence"/>
</dbReference>
<dbReference type="PANTHER" id="PTHR48070:SF6">
    <property type="entry name" value="ESTERASE OVCA2"/>
    <property type="match status" value="1"/>
</dbReference>
<dbReference type="STRING" id="188477.A0A3S1BAS3"/>
<proteinExistence type="inferred from homology"/>
<evidence type="ECO:0000259" key="3">
    <source>
        <dbReference type="Pfam" id="PF03959"/>
    </source>
</evidence>